<evidence type="ECO:0000256" key="1">
    <source>
        <dbReference type="SAM" id="SignalP"/>
    </source>
</evidence>
<evidence type="ECO:0000313" key="3">
    <source>
        <dbReference type="Proteomes" id="UP001160148"/>
    </source>
</evidence>
<feature type="chain" id="PRO_5043874889" evidence="1">
    <location>
        <begin position="30"/>
        <end position="129"/>
    </location>
</feature>
<feature type="signal peptide" evidence="1">
    <location>
        <begin position="1"/>
        <end position="29"/>
    </location>
</feature>
<dbReference type="Proteomes" id="UP001160148">
    <property type="component" value="Unassembled WGS sequence"/>
</dbReference>
<protein>
    <submittedName>
        <fullName evidence="2">Uncharacterized protein</fullName>
    </submittedName>
</protein>
<gene>
    <name evidence="2" type="ORF">MEUPH1_LOCUS8329</name>
</gene>
<proteinExistence type="predicted"/>
<comment type="caution">
    <text evidence="2">The sequence shown here is derived from an EMBL/GenBank/DDBJ whole genome shotgun (WGS) entry which is preliminary data.</text>
</comment>
<sequence length="129" mass="14409">MIRSYTKAMQTSVTWFVCLLLLVNRSVSGYTIDEHRAEDYEGDQKESKLRDIKPESVLMGIAKTLIGGKTGAASGQNHYCIDRDVYQRSARGFCKLSSLTTLSSPCKFFKMANGFCDLPDILASIKKKL</sequence>
<organism evidence="2 3">
    <name type="scientific">Macrosiphum euphorbiae</name>
    <name type="common">potato aphid</name>
    <dbReference type="NCBI Taxonomy" id="13131"/>
    <lineage>
        <taxon>Eukaryota</taxon>
        <taxon>Metazoa</taxon>
        <taxon>Ecdysozoa</taxon>
        <taxon>Arthropoda</taxon>
        <taxon>Hexapoda</taxon>
        <taxon>Insecta</taxon>
        <taxon>Pterygota</taxon>
        <taxon>Neoptera</taxon>
        <taxon>Paraneoptera</taxon>
        <taxon>Hemiptera</taxon>
        <taxon>Sternorrhyncha</taxon>
        <taxon>Aphidomorpha</taxon>
        <taxon>Aphidoidea</taxon>
        <taxon>Aphididae</taxon>
        <taxon>Macrosiphini</taxon>
        <taxon>Macrosiphum</taxon>
    </lineage>
</organism>
<accession>A0AAV0W892</accession>
<reference evidence="2 3" key="1">
    <citation type="submission" date="2023-01" db="EMBL/GenBank/DDBJ databases">
        <authorList>
            <person name="Whitehead M."/>
        </authorList>
    </citation>
    <scope>NUCLEOTIDE SEQUENCE [LARGE SCALE GENOMIC DNA]</scope>
</reference>
<dbReference type="EMBL" id="CARXXK010000001">
    <property type="protein sequence ID" value="CAI6352036.1"/>
    <property type="molecule type" value="Genomic_DNA"/>
</dbReference>
<keyword evidence="3" id="KW-1185">Reference proteome</keyword>
<evidence type="ECO:0000313" key="2">
    <source>
        <dbReference type="EMBL" id="CAI6352036.1"/>
    </source>
</evidence>
<keyword evidence="1" id="KW-0732">Signal</keyword>
<name>A0AAV0W892_9HEMI</name>
<dbReference type="AlphaFoldDB" id="A0AAV0W892"/>